<accession>A0A9Q3V2C2</accession>
<feature type="transmembrane region" description="Helical" evidence="1">
    <location>
        <begin position="6"/>
        <end position="23"/>
    </location>
</feature>
<keyword evidence="3" id="KW-1185">Reference proteome</keyword>
<dbReference type="RefSeq" id="WP_230669513.1">
    <property type="nucleotide sequence ID" value="NZ_JAJNAY010000001.1"/>
</dbReference>
<evidence type="ECO:0000313" key="2">
    <source>
        <dbReference type="EMBL" id="MCD1117549.1"/>
    </source>
</evidence>
<evidence type="ECO:0000256" key="1">
    <source>
        <dbReference type="SAM" id="Phobius"/>
    </source>
</evidence>
<keyword evidence="1" id="KW-0812">Transmembrane</keyword>
<dbReference type="EMBL" id="JAJNAY010000001">
    <property type="protein sequence ID" value="MCD1117549.1"/>
    <property type="molecule type" value="Genomic_DNA"/>
</dbReference>
<proteinExistence type="predicted"/>
<protein>
    <submittedName>
        <fullName evidence="2">Uncharacterized protein</fullName>
    </submittedName>
</protein>
<keyword evidence="1" id="KW-0472">Membrane</keyword>
<comment type="caution">
    <text evidence="2">The sequence shown here is derived from an EMBL/GenBank/DDBJ whole genome shotgun (WGS) entry which is preliminary data.</text>
</comment>
<organism evidence="2 3">
    <name type="scientific">Chryseobacterium turcicum</name>
    <dbReference type="NCBI Taxonomy" id="2898076"/>
    <lineage>
        <taxon>Bacteria</taxon>
        <taxon>Pseudomonadati</taxon>
        <taxon>Bacteroidota</taxon>
        <taxon>Flavobacteriia</taxon>
        <taxon>Flavobacteriales</taxon>
        <taxon>Weeksellaceae</taxon>
        <taxon>Chryseobacterium group</taxon>
        <taxon>Chryseobacterium</taxon>
    </lineage>
</organism>
<evidence type="ECO:0000313" key="3">
    <source>
        <dbReference type="Proteomes" id="UP001108025"/>
    </source>
</evidence>
<dbReference type="AlphaFoldDB" id="A0A9Q3V2C2"/>
<dbReference type="Proteomes" id="UP001108025">
    <property type="component" value="Unassembled WGS sequence"/>
</dbReference>
<reference evidence="2" key="1">
    <citation type="submission" date="2021-11" db="EMBL/GenBank/DDBJ databases">
        <title>Description of novel Chryseobacterium species.</title>
        <authorList>
            <person name="Saticioglu I.B."/>
            <person name="Ay H."/>
            <person name="Altun S."/>
            <person name="Duman M."/>
        </authorList>
    </citation>
    <scope>NUCLEOTIDE SEQUENCE</scope>
    <source>
        <strain evidence="2">C-17</strain>
    </source>
</reference>
<gene>
    <name evidence="2" type="ORF">LO744_11840</name>
</gene>
<sequence>MKTLKIYSTFSAIVIITLSVFLYQSATKLNSSEEKLKLKETELQQKVKLLKETDEVLQQCSDRYYKEIGK</sequence>
<keyword evidence="1" id="KW-1133">Transmembrane helix</keyword>
<name>A0A9Q3V2C2_9FLAO</name>